<keyword evidence="2" id="KW-1185">Reference proteome</keyword>
<dbReference type="EMBL" id="JAFMPT010000001">
    <property type="protein sequence ID" value="MCC1483176.1"/>
    <property type="molecule type" value="Genomic_DNA"/>
</dbReference>
<gene>
    <name evidence="1" type="primary">lptC</name>
    <name evidence="1" type="ORF">J1C55_01120</name>
</gene>
<reference evidence="1" key="1">
    <citation type="submission" date="2021-03" db="EMBL/GenBank/DDBJ databases">
        <authorList>
            <person name="Ping X."/>
        </authorList>
    </citation>
    <scope>NUCLEOTIDE SEQUENCE</scope>
    <source>
        <strain evidence="1">E313</strain>
    </source>
</reference>
<organism evidence="1 2">
    <name type="scientific">Winogradskyella immobilis</name>
    <dbReference type="NCBI Taxonomy" id="2816852"/>
    <lineage>
        <taxon>Bacteria</taxon>
        <taxon>Pseudomonadati</taxon>
        <taxon>Bacteroidota</taxon>
        <taxon>Flavobacteriia</taxon>
        <taxon>Flavobacteriales</taxon>
        <taxon>Flavobacteriaceae</taxon>
        <taxon>Winogradskyella</taxon>
    </lineage>
</organism>
<dbReference type="RefSeq" id="WP_227475596.1">
    <property type="nucleotide sequence ID" value="NZ_JAFMPT010000001.1"/>
</dbReference>
<evidence type="ECO:0000313" key="2">
    <source>
        <dbReference type="Proteomes" id="UP000778797"/>
    </source>
</evidence>
<comment type="caution">
    <text evidence="1">The sequence shown here is derived from an EMBL/GenBank/DDBJ whole genome shotgun (WGS) entry which is preliminary data.</text>
</comment>
<sequence length="185" mass="21175">MNTTYLHTIKNIVIAFAVTMFFSCKNNFDDVQKIGVLQNEPIGIADTINLKYSDSIGILAANLISPKMLDYSNRIFGFSEFPKGIELIIYDKDRNESKIFADYAIAYNKTDLIDLRGNVILATHKGDSIFAPQMYYDQKTEWVFTNGDVKFSLDGSLSFGRFFDSDRNFDEWTILEQSGDFEFDN</sequence>
<dbReference type="NCBIfam" id="TIGR04409">
    <property type="entry name" value="LptC_YrbK"/>
    <property type="match status" value="1"/>
</dbReference>
<dbReference type="Pfam" id="PF06835">
    <property type="entry name" value="LptC"/>
    <property type="match status" value="1"/>
</dbReference>
<dbReference type="InterPro" id="IPR026265">
    <property type="entry name" value="LptC"/>
</dbReference>
<reference evidence="1" key="2">
    <citation type="submission" date="2021-10" db="EMBL/GenBank/DDBJ databases">
        <title>Genome of Winogradskyella sp. E313.</title>
        <authorList>
            <person name="Zhou Y."/>
        </authorList>
    </citation>
    <scope>NUCLEOTIDE SEQUENCE</scope>
    <source>
        <strain evidence="1">E313</strain>
    </source>
</reference>
<dbReference type="InterPro" id="IPR010664">
    <property type="entry name" value="LipoPS_assembly_LptC-rel"/>
</dbReference>
<evidence type="ECO:0000313" key="1">
    <source>
        <dbReference type="EMBL" id="MCC1483176.1"/>
    </source>
</evidence>
<name>A0ABS8EJP1_9FLAO</name>
<proteinExistence type="predicted"/>
<protein>
    <submittedName>
        <fullName evidence="1">LPS export ABC transporter periplasmic protein LptC</fullName>
    </submittedName>
</protein>
<dbReference type="Proteomes" id="UP000778797">
    <property type="component" value="Unassembled WGS sequence"/>
</dbReference>
<accession>A0ABS8EJP1</accession>